<evidence type="ECO:0000313" key="2">
    <source>
        <dbReference type="EMBL" id="KAL0960181.1"/>
    </source>
</evidence>
<organism evidence="2 3">
    <name type="scientific">Hohenbuehelia grisea</name>
    <dbReference type="NCBI Taxonomy" id="104357"/>
    <lineage>
        <taxon>Eukaryota</taxon>
        <taxon>Fungi</taxon>
        <taxon>Dikarya</taxon>
        <taxon>Basidiomycota</taxon>
        <taxon>Agaricomycotina</taxon>
        <taxon>Agaricomycetes</taxon>
        <taxon>Agaricomycetidae</taxon>
        <taxon>Agaricales</taxon>
        <taxon>Pleurotineae</taxon>
        <taxon>Pleurotaceae</taxon>
        <taxon>Hohenbuehelia</taxon>
    </lineage>
</organism>
<comment type="caution">
    <text evidence="2">The sequence shown here is derived from an EMBL/GenBank/DDBJ whole genome shotgun (WGS) entry which is preliminary data.</text>
</comment>
<dbReference type="EMBL" id="JASNQZ010000002">
    <property type="protein sequence ID" value="KAL0960181.1"/>
    <property type="molecule type" value="Genomic_DNA"/>
</dbReference>
<name>A0ABR3JWE5_9AGAR</name>
<evidence type="ECO:0008006" key="4">
    <source>
        <dbReference type="Google" id="ProtNLM"/>
    </source>
</evidence>
<protein>
    <recommendedName>
        <fullName evidence="4">Fungal N-terminal domain-containing protein</fullName>
    </recommendedName>
</protein>
<accession>A0ABR3JWE5</accession>
<dbReference type="CDD" id="cd21037">
    <property type="entry name" value="MLKL_NTD"/>
    <property type="match status" value="1"/>
</dbReference>
<dbReference type="Proteomes" id="UP001556367">
    <property type="component" value="Unassembled WGS sequence"/>
</dbReference>
<reference evidence="3" key="1">
    <citation type="submission" date="2024-06" db="EMBL/GenBank/DDBJ databases">
        <title>Multi-omics analyses provide insights into the biosynthesis of the anticancer antibiotic pleurotin in Hohenbuehelia grisea.</title>
        <authorList>
            <person name="Weaver J.A."/>
            <person name="Alberti F."/>
        </authorList>
    </citation>
    <scope>NUCLEOTIDE SEQUENCE [LARGE SCALE GENOMIC DNA]</scope>
    <source>
        <strain evidence="3">T-177</strain>
    </source>
</reference>
<evidence type="ECO:0000256" key="1">
    <source>
        <dbReference type="SAM" id="Coils"/>
    </source>
</evidence>
<sequence>MDPLSLAASILAFAGAAGKIKEFFSQVSENRERLYELKGSVLSGLHDIQNLLPLASDGSSINPVAQAKLQEDLDRLQRELERVHARCSKYSQLPSGSLVTGLASNIKAWIHSRSIEGDIARLDKVLQVSYIRFLTVTTVGARYAALQAAENALVNRTEQRQQMERLENAFTKMVAEHDAESKPVWAVSNISQIDMDFLLQQVRRIVDFFDWDTYGGAVHDEPPSGHHEQGRPYPNDIWGSTVETVFYWCLAEVCNSIGLLVTHSDSQIMPIQRSAKALLFLSSYLRPLGIWGESIALLRLSIELYSGLLAGFPCRYYQRCLATAYYNISFFSNDAEGLSYSQRALDLREEIYASTSNIIDLEGMILALESHARNLLRNGFSEECLNYAQQQLILRTEYDTLAKDQPWYWRRPAAAWAASGEADVVLSSQRHFIMPSDDAVGVSYSLWNLAGALASLGRYAEARVAGKDAIAGLKAALQAEAWLSRPPVGHSVGTWQAELATWISVSRGPSTRGSRLKGLLEHSRDGSEVAAGGSAPGACGADEGDHNNLRLYFMNA</sequence>
<evidence type="ECO:0000313" key="3">
    <source>
        <dbReference type="Proteomes" id="UP001556367"/>
    </source>
</evidence>
<feature type="coiled-coil region" evidence="1">
    <location>
        <begin position="146"/>
        <end position="176"/>
    </location>
</feature>
<proteinExistence type="predicted"/>
<feature type="coiled-coil region" evidence="1">
    <location>
        <begin position="66"/>
        <end position="93"/>
    </location>
</feature>
<dbReference type="InterPro" id="IPR059179">
    <property type="entry name" value="MLKL-like_MCAfunc"/>
</dbReference>
<keyword evidence="1" id="KW-0175">Coiled coil</keyword>
<keyword evidence="3" id="KW-1185">Reference proteome</keyword>
<gene>
    <name evidence="2" type="ORF">HGRIS_011815</name>
</gene>